<dbReference type="PIRSF" id="PIRSF015736">
    <property type="entry name" value="MI"/>
    <property type="match status" value="1"/>
</dbReference>
<dbReference type="EMBL" id="CP016171">
    <property type="protein sequence ID" value="ANN72192.1"/>
    <property type="molecule type" value="Genomic_DNA"/>
</dbReference>
<evidence type="ECO:0000313" key="3">
    <source>
        <dbReference type="Proteomes" id="UP000091897"/>
    </source>
</evidence>
<dbReference type="Proteomes" id="UP000092213">
    <property type="component" value="Chromosome"/>
</dbReference>
<dbReference type="PANTHER" id="PTHR40267:SF1">
    <property type="entry name" value="BLR3294 PROTEIN"/>
    <property type="match status" value="1"/>
</dbReference>
<dbReference type="KEGG" id="bbro:BAU06_13160"/>
<dbReference type="Proteomes" id="UP000091897">
    <property type="component" value="Chromosome"/>
</dbReference>
<accession>A0A193FWQ4</accession>
<dbReference type="Pfam" id="PF17645">
    <property type="entry name" value="Amdase"/>
    <property type="match status" value="1"/>
</dbReference>
<protein>
    <submittedName>
        <fullName evidence="2">IgiC</fullName>
    </submittedName>
</protein>
<dbReference type="Gene3D" id="3.40.50.12500">
    <property type="match status" value="1"/>
</dbReference>
<organism evidence="2 4">
    <name type="scientific">Bordetella bronchialis</name>
    <dbReference type="NCBI Taxonomy" id="463025"/>
    <lineage>
        <taxon>Bacteria</taxon>
        <taxon>Pseudomonadati</taxon>
        <taxon>Pseudomonadota</taxon>
        <taxon>Betaproteobacteria</taxon>
        <taxon>Burkholderiales</taxon>
        <taxon>Alcaligenaceae</taxon>
        <taxon>Bordetella</taxon>
    </lineage>
</organism>
<dbReference type="RefSeq" id="WP_066349768.1">
    <property type="nucleotide sequence ID" value="NZ_CBCSFJ010000007.1"/>
</dbReference>
<dbReference type="InterPro" id="IPR026286">
    <property type="entry name" value="MaiA/AMDase"/>
</dbReference>
<reference evidence="3 4" key="1">
    <citation type="submission" date="2016-06" db="EMBL/GenBank/DDBJ databases">
        <title>Complete genome sequences of Bordetella bronchialis and Bordetella flabilis.</title>
        <authorList>
            <person name="LiPuma J.J."/>
            <person name="Spilker T."/>
        </authorList>
    </citation>
    <scope>NUCLEOTIDE SEQUENCE [LARGE SCALE GENOMIC DNA]</scope>
    <source>
        <strain evidence="2 4">AU17976</strain>
        <strain evidence="1 3">AU3182</strain>
    </source>
</reference>
<evidence type="ECO:0000313" key="4">
    <source>
        <dbReference type="Proteomes" id="UP000092213"/>
    </source>
</evidence>
<dbReference type="PANTHER" id="PTHR40267">
    <property type="entry name" value="BLR3294 PROTEIN"/>
    <property type="match status" value="1"/>
</dbReference>
<keyword evidence="3" id="KW-1185">Reference proteome</keyword>
<gene>
    <name evidence="1" type="ORF">BAU06_13160</name>
    <name evidence="2" type="ORF">BAU08_13355</name>
</gene>
<dbReference type="InterPro" id="IPR053714">
    <property type="entry name" value="Iso_Racemase_Enz_sf"/>
</dbReference>
<evidence type="ECO:0000313" key="2">
    <source>
        <dbReference type="EMBL" id="ANN72192.1"/>
    </source>
</evidence>
<dbReference type="OrthoDB" id="483160at2"/>
<dbReference type="AlphaFoldDB" id="A0A193FWQ4"/>
<sequence>MNAFQKGIEEIAGSTHDTQRYVNALGPRGVIGVMTPGPNVNVENEMMDMRPRGVINAVDRYYVPNQKIAENEDWSVIMRNVAANLDDSVRRLKEALIDHLILGMSSQSYMGGEKGSFALLEHLQKLSGVPVTMGAQSAEEAFKLCGAKRIALLTPYYPVIEQNAISYFTARGFEVVHVEGLKCKSIIHVASQTYEQLAEATLRCHAAKPDAILQLGTNLAYARVANDAEKWLKMPVFASGPVIYWSALRKMGIKDQFPGFGSLCEFH</sequence>
<name>A0A193FWQ4_9BORD</name>
<proteinExistence type="predicted"/>
<evidence type="ECO:0000313" key="1">
    <source>
        <dbReference type="EMBL" id="ANN67112.1"/>
    </source>
</evidence>
<dbReference type="STRING" id="463025.BAU08_13355"/>
<dbReference type="EMBL" id="CP016170">
    <property type="protein sequence ID" value="ANN67112.1"/>
    <property type="molecule type" value="Genomic_DNA"/>
</dbReference>